<feature type="non-terminal residue" evidence="1">
    <location>
        <position position="1"/>
    </location>
</feature>
<evidence type="ECO:0000313" key="1">
    <source>
        <dbReference type="EMBL" id="MFD1047317.1"/>
    </source>
</evidence>
<accession>A0ABW3MBI1</accession>
<organism evidence="1 2">
    <name type="scientific">Kibdelosporangium lantanae</name>
    <dbReference type="NCBI Taxonomy" id="1497396"/>
    <lineage>
        <taxon>Bacteria</taxon>
        <taxon>Bacillati</taxon>
        <taxon>Actinomycetota</taxon>
        <taxon>Actinomycetes</taxon>
        <taxon>Pseudonocardiales</taxon>
        <taxon>Pseudonocardiaceae</taxon>
        <taxon>Kibdelosporangium</taxon>
    </lineage>
</organism>
<proteinExistence type="predicted"/>
<gene>
    <name evidence="1" type="ORF">ACFQ1S_18075</name>
</gene>
<keyword evidence="2" id="KW-1185">Reference proteome</keyword>
<dbReference type="EMBL" id="JBHTIS010001018">
    <property type="protein sequence ID" value="MFD1047317.1"/>
    <property type="molecule type" value="Genomic_DNA"/>
</dbReference>
<dbReference type="Proteomes" id="UP001597045">
    <property type="component" value="Unassembled WGS sequence"/>
</dbReference>
<protein>
    <submittedName>
        <fullName evidence="1">Thiamine biosynthesis protein</fullName>
    </submittedName>
</protein>
<comment type="caution">
    <text evidence="1">The sequence shown here is derived from an EMBL/GenBank/DDBJ whole genome shotgun (WGS) entry which is preliminary data.</text>
</comment>
<name>A0ABW3MBI1_9PSEU</name>
<sequence>EAADRAKVESVITSYANVDAATAGQLHLGSYPRDIDVSRLRTVVRLMRDNGMLDRDVDPGPMVR</sequence>
<reference evidence="2" key="1">
    <citation type="journal article" date="2019" name="Int. J. Syst. Evol. Microbiol.">
        <title>The Global Catalogue of Microorganisms (GCM) 10K type strain sequencing project: providing services to taxonomists for standard genome sequencing and annotation.</title>
        <authorList>
            <consortium name="The Broad Institute Genomics Platform"/>
            <consortium name="The Broad Institute Genome Sequencing Center for Infectious Disease"/>
            <person name="Wu L."/>
            <person name="Ma J."/>
        </authorList>
    </citation>
    <scope>NUCLEOTIDE SEQUENCE [LARGE SCALE GENOMIC DNA]</scope>
    <source>
        <strain evidence="2">JCM 31486</strain>
    </source>
</reference>
<evidence type="ECO:0000313" key="2">
    <source>
        <dbReference type="Proteomes" id="UP001597045"/>
    </source>
</evidence>